<dbReference type="AlphaFoldDB" id="A0A2P6QAD5"/>
<feature type="domain" description="F-box" evidence="1">
    <location>
        <begin position="11"/>
        <end position="52"/>
    </location>
</feature>
<dbReference type="InterPro" id="IPR036047">
    <property type="entry name" value="F-box-like_dom_sf"/>
</dbReference>
<evidence type="ECO:0000313" key="3">
    <source>
        <dbReference type="Proteomes" id="UP000238479"/>
    </source>
</evidence>
<dbReference type="Pfam" id="PF03478">
    <property type="entry name" value="Beta-prop_KIB1-4"/>
    <property type="match status" value="1"/>
</dbReference>
<sequence>MDPGPRDWASLPKDLLYSVLERLVLPGDYLRFSIVCTSWYSAAKDNKVIRARMTAPMLLIYTGKKDYWKLYDIMVNRFLDLQVRVPNKRLCGSSKDCTHWLIFVDKNVADKNFGVTLINPFFRVRGRREKENSIIRLPPLTPPGWEKWFRRCEYYVYKATMSGDPIQDPNNCIVFAIYMEQSLLAFIKPGKDTAWTYVDASVDSTVRGCRLVEEVTCLEGKFYAVNHWSELISFDVTAESYSNVKLVVPAGFKPNCIIKRYLVETKDKELLMVQRYIEFDDEKYIRMTKKFRIFKLNFNLCKWIEETSLGDFALFLGDNTSEAMMPSKFSSCRPNQIYFNHDRDLFSRYGPHDYGVYNIKEESFSQPYTKQANNLVKKSNRLPIWVVPSFHL</sequence>
<evidence type="ECO:0000313" key="2">
    <source>
        <dbReference type="EMBL" id="PRQ31139.1"/>
    </source>
</evidence>
<dbReference type="InterPro" id="IPR001810">
    <property type="entry name" value="F-box_dom"/>
</dbReference>
<dbReference type="EMBL" id="PDCK01000043">
    <property type="protein sequence ID" value="PRQ31139.1"/>
    <property type="molecule type" value="Genomic_DNA"/>
</dbReference>
<evidence type="ECO:0000259" key="1">
    <source>
        <dbReference type="SMART" id="SM00256"/>
    </source>
</evidence>
<dbReference type="Proteomes" id="UP000238479">
    <property type="component" value="Chromosome 5"/>
</dbReference>
<dbReference type="Gramene" id="PRQ31139">
    <property type="protein sequence ID" value="PRQ31139"/>
    <property type="gene ID" value="RchiOBHm_Chr5g0032191"/>
</dbReference>
<name>A0A2P6QAD5_ROSCH</name>
<dbReference type="PANTHER" id="PTHR44259:SF107">
    <property type="entry name" value="F-BOX PROTEIN SKIP23-LIKE"/>
    <property type="match status" value="1"/>
</dbReference>
<proteinExistence type="predicted"/>
<dbReference type="STRING" id="74649.A0A2P6QAD5"/>
<organism evidence="2 3">
    <name type="scientific">Rosa chinensis</name>
    <name type="common">China rose</name>
    <dbReference type="NCBI Taxonomy" id="74649"/>
    <lineage>
        <taxon>Eukaryota</taxon>
        <taxon>Viridiplantae</taxon>
        <taxon>Streptophyta</taxon>
        <taxon>Embryophyta</taxon>
        <taxon>Tracheophyta</taxon>
        <taxon>Spermatophyta</taxon>
        <taxon>Magnoliopsida</taxon>
        <taxon>eudicotyledons</taxon>
        <taxon>Gunneridae</taxon>
        <taxon>Pentapetalae</taxon>
        <taxon>rosids</taxon>
        <taxon>fabids</taxon>
        <taxon>Rosales</taxon>
        <taxon>Rosaceae</taxon>
        <taxon>Rosoideae</taxon>
        <taxon>Rosoideae incertae sedis</taxon>
        <taxon>Rosa</taxon>
    </lineage>
</organism>
<dbReference type="SMART" id="SM00256">
    <property type="entry name" value="FBOX"/>
    <property type="match status" value="1"/>
</dbReference>
<dbReference type="Pfam" id="PF12937">
    <property type="entry name" value="F-box-like"/>
    <property type="match status" value="1"/>
</dbReference>
<comment type="caution">
    <text evidence="2">The sequence shown here is derived from an EMBL/GenBank/DDBJ whole genome shotgun (WGS) entry which is preliminary data.</text>
</comment>
<protein>
    <submittedName>
        <fullName evidence="2">Putative F-box domain-containing protein</fullName>
    </submittedName>
</protein>
<gene>
    <name evidence="2" type="ORF">RchiOBHm_Chr5g0032191</name>
</gene>
<dbReference type="Gene3D" id="1.20.1280.50">
    <property type="match status" value="1"/>
</dbReference>
<dbReference type="InterPro" id="IPR050942">
    <property type="entry name" value="F-box_BR-signaling"/>
</dbReference>
<dbReference type="SUPFAM" id="SSF81383">
    <property type="entry name" value="F-box domain"/>
    <property type="match status" value="1"/>
</dbReference>
<accession>A0A2P6QAD5</accession>
<dbReference type="InterPro" id="IPR005174">
    <property type="entry name" value="KIB1-4_b-propeller"/>
</dbReference>
<dbReference type="PANTHER" id="PTHR44259">
    <property type="entry name" value="OS07G0183000 PROTEIN-RELATED"/>
    <property type="match status" value="1"/>
</dbReference>
<reference evidence="2 3" key="1">
    <citation type="journal article" date="2018" name="Nat. Genet.">
        <title>The Rosa genome provides new insights in the design of modern roses.</title>
        <authorList>
            <person name="Bendahmane M."/>
        </authorList>
    </citation>
    <scope>NUCLEOTIDE SEQUENCE [LARGE SCALE GENOMIC DNA]</scope>
    <source>
        <strain evidence="3">cv. Old Blush</strain>
    </source>
</reference>
<keyword evidence="3" id="KW-1185">Reference proteome</keyword>